<dbReference type="EMBL" id="VBAO01000152">
    <property type="protein sequence ID" value="TMI81857.1"/>
    <property type="molecule type" value="Genomic_DNA"/>
</dbReference>
<dbReference type="CDD" id="cd01144">
    <property type="entry name" value="BtuF"/>
    <property type="match status" value="1"/>
</dbReference>
<dbReference type="InterPro" id="IPR002491">
    <property type="entry name" value="ABC_transptr_periplasmic_BD"/>
</dbReference>
<dbReference type="Gene3D" id="3.40.50.1980">
    <property type="entry name" value="Nitrogenase molybdenum iron protein domain"/>
    <property type="match status" value="2"/>
</dbReference>
<dbReference type="AlphaFoldDB" id="A0A537JE75"/>
<evidence type="ECO:0000259" key="1">
    <source>
        <dbReference type="PROSITE" id="PS50983"/>
    </source>
</evidence>
<dbReference type="InterPro" id="IPR051030">
    <property type="entry name" value="Vitamin_B12-ABC_binding"/>
</dbReference>
<evidence type="ECO:0000313" key="2">
    <source>
        <dbReference type="EMBL" id="TMI81857.1"/>
    </source>
</evidence>
<dbReference type="PROSITE" id="PS50983">
    <property type="entry name" value="FE_B12_PBP"/>
    <property type="match status" value="1"/>
</dbReference>
<protein>
    <submittedName>
        <fullName evidence="2">Cobalamin-binding protein</fullName>
    </submittedName>
</protein>
<dbReference type="PANTHER" id="PTHR42860:SF1">
    <property type="entry name" value="VITAMIN B12-BINDING PROTEIN"/>
    <property type="match status" value="1"/>
</dbReference>
<dbReference type="Pfam" id="PF01497">
    <property type="entry name" value="Peripla_BP_2"/>
    <property type="match status" value="1"/>
</dbReference>
<dbReference type="Proteomes" id="UP000320048">
    <property type="component" value="Unassembled WGS sequence"/>
</dbReference>
<comment type="caution">
    <text evidence="2">The sequence shown here is derived from an EMBL/GenBank/DDBJ whole genome shotgun (WGS) entry which is preliminary data.</text>
</comment>
<dbReference type="SUPFAM" id="SSF53807">
    <property type="entry name" value="Helical backbone' metal receptor"/>
    <property type="match status" value="1"/>
</dbReference>
<accession>A0A537JE75</accession>
<gene>
    <name evidence="2" type="ORF">E6H04_05885</name>
</gene>
<organism evidence="2 3">
    <name type="scientific">Candidatus Segetimicrobium genomatis</name>
    <dbReference type="NCBI Taxonomy" id="2569760"/>
    <lineage>
        <taxon>Bacteria</taxon>
        <taxon>Bacillati</taxon>
        <taxon>Candidatus Sysuimicrobiota</taxon>
        <taxon>Candidatus Sysuimicrobiia</taxon>
        <taxon>Candidatus Sysuimicrobiales</taxon>
        <taxon>Candidatus Segetimicrobiaceae</taxon>
        <taxon>Candidatus Segetimicrobium</taxon>
    </lineage>
</organism>
<feature type="domain" description="Fe/B12 periplasmic-binding" evidence="1">
    <location>
        <begin position="2"/>
        <end position="289"/>
    </location>
</feature>
<dbReference type="PANTHER" id="PTHR42860">
    <property type="entry name" value="VITAMIN B12-BINDING PROTEIN"/>
    <property type="match status" value="1"/>
</dbReference>
<reference evidence="2 3" key="1">
    <citation type="journal article" date="2019" name="Nat. Microbiol.">
        <title>Mediterranean grassland soil C-N compound turnover is dependent on rainfall and depth, and is mediated by genomically divergent microorganisms.</title>
        <authorList>
            <person name="Diamond S."/>
            <person name="Andeer P.F."/>
            <person name="Li Z."/>
            <person name="Crits-Christoph A."/>
            <person name="Burstein D."/>
            <person name="Anantharaman K."/>
            <person name="Lane K.R."/>
            <person name="Thomas B.C."/>
            <person name="Pan C."/>
            <person name="Northen T.R."/>
            <person name="Banfield J.F."/>
        </authorList>
    </citation>
    <scope>NUCLEOTIDE SEQUENCE [LARGE SCALE GENOMIC DNA]</scope>
    <source>
        <strain evidence="2">NP_7</strain>
    </source>
</reference>
<evidence type="ECO:0000313" key="3">
    <source>
        <dbReference type="Proteomes" id="UP000320048"/>
    </source>
</evidence>
<proteinExistence type="predicted"/>
<name>A0A537JE75_9BACT</name>
<sequence length="312" mass="33395">MRIATLLPSATEIVCALGGAGDVVGVTHECDFPPDVRGRPVIVRGKIDAARLSSMEINARVEASLAQGEGLYAIDFQALHALRPDLLITQDLCEVCALPGTDVEAAIATLPSPPKVLRLHPHTLSDILADIVAVGAVTGREAEASTLVARLRTRIARVARAVRGRPRPRVVCLEWVDPPFCGGHWMPEVVRLAGGREMIGRPGRPSFRIEWPQIAAAEPDAVVLVLCGFDVARTRREAEGLASRAEWRALASVRTGRVYATDASSFFSRSGPRIVDGLEIMAAMLHPDAASWPTPPGSWARLGAARAPATRP</sequence>